<accession>A0A9X3S7R7</accession>
<sequence>MEPRVNDDGLRAAEAVFDRILDGLEERSSSPPLSDSGQDLPPASRVRLTQVRSAAARTLDLYADLFQRAFETYADLAQAALHPGTDPSPDVPLALLGRAGEEAQTTVWLHNVTAARVDGVELFMTDLNAASGARISAAFASFSPETVELEPSASTGSILRVQIPLGAAPGRYHGHVLSPALPASALAVCLVVAP</sequence>
<dbReference type="RefSeq" id="WP_270023796.1">
    <property type="nucleotide sequence ID" value="NZ_JAPDDP010000005.1"/>
</dbReference>
<comment type="caution">
    <text evidence="2">The sequence shown here is derived from an EMBL/GenBank/DDBJ whole genome shotgun (WGS) entry which is preliminary data.</text>
</comment>
<evidence type="ECO:0000313" key="3">
    <source>
        <dbReference type="Proteomes" id="UP001147653"/>
    </source>
</evidence>
<evidence type="ECO:0000256" key="1">
    <source>
        <dbReference type="SAM" id="MobiDB-lite"/>
    </source>
</evidence>
<keyword evidence="3" id="KW-1185">Reference proteome</keyword>
<feature type="region of interest" description="Disordered" evidence="1">
    <location>
        <begin position="24"/>
        <end position="43"/>
    </location>
</feature>
<evidence type="ECO:0000313" key="2">
    <source>
        <dbReference type="EMBL" id="MDA0179511.1"/>
    </source>
</evidence>
<dbReference type="AlphaFoldDB" id="A0A9X3S7R7"/>
<reference evidence="2" key="1">
    <citation type="submission" date="2022-10" db="EMBL/GenBank/DDBJ databases">
        <title>The WGS of Solirubrobacter phytolaccae KCTC 29190.</title>
        <authorList>
            <person name="Jiang Z."/>
        </authorList>
    </citation>
    <scope>NUCLEOTIDE SEQUENCE</scope>
    <source>
        <strain evidence="2">KCTC 29190</strain>
    </source>
</reference>
<gene>
    <name evidence="2" type="ORF">OJ997_04320</name>
</gene>
<protein>
    <submittedName>
        <fullName evidence="2">Uncharacterized protein</fullName>
    </submittedName>
</protein>
<organism evidence="2 3">
    <name type="scientific">Solirubrobacter phytolaccae</name>
    <dbReference type="NCBI Taxonomy" id="1404360"/>
    <lineage>
        <taxon>Bacteria</taxon>
        <taxon>Bacillati</taxon>
        <taxon>Actinomycetota</taxon>
        <taxon>Thermoleophilia</taxon>
        <taxon>Solirubrobacterales</taxon>
        <taxon>Solirubrobacteraceae</taxon>
        <taxon>Solirubrobacter</taxon>
    </lineage>
</organism>
<proteinExistence type="predicted"/>
<dbReference type="EMBL" id="JAPDDP010000005">
    <property type="protein sequence ID" value="MDA0179511.1"/>
    <property type="molecule type" value="Genomic_DNA"/>
</dbReference>
<dbReference type="Proteomes" id="UP001147653">
    <property type="component" value="Unassembled WGS sequence"/>
</dbReference>
<name>A0A9X3S7R7_9ACTN</name>